<dbReference type="Pfam" id="PF00067">
    <property type="entry name" value="p450"/>
    <property type="match status" value="1"/>
</dbReference>
<accession>A0A9I9EI36</accession>
<dbReference type="Gramene" id="MELO3C034056.2.1">
    <property type="protein sequence ID" value="MELO3C034056.2.1"/>
    <property type="gene ID" value="MELO3C034056.2"/>
</dbReference>
<evidence type="ECO:0000313" key="1">
    <source>
        <dbReference type="EnsemblPlants" id="MELO3C034056.2.1"/>
    </source>
</evidence>
<dbReference type="InterPro" id="IPR001128">
    <property type="entry name" value="Cyt_P450"/>
</dbReference>
<protein>
    <submittedName>
        <fullName evidence="1">Uncharacterized protein</fullName>
    </submittedName>
</protein>
<proteinExistence type="predicted"/>
<dbReference type="SUPFAM" id="SSF48264">
    <property type="entry name" value="Cytochrome P450"/>
    <property type="match status" value="1"/>
</dbReference>
<dbReference type="GO" id="GO:0004497">
    <property type="term" value="F:monooxygenase activity"/>
    <property type="evidence" value="ECO:0007669"/>
    <property type="project" value="InterPro"/>
</dbReference>
<reference evidence="1" key="1">
    <citation type="submission" date="2023-03" db="UniProtKB">
        <authorList>
            <consortium name="EnsemblPlants"/>
        </authorList>
    </citation>
    <scope>IDENTIFICATION</scope>
</reference>
<dbReference type="EnsemblPlants" id="MELO3C034056.2.1">
    <property type="protein sequence ID" value="MELO3C034056.2.1"/>
    <property type="gene ID" value="MELO3C034056.2"/>
</dbReference>
<dbReference type="GO" id="GO:0020037">
    <property type="term" value="F:heme binding"/>
    <property type="evidence" value="ECO:0007669"/>
    <property type="project" value="InterPro"/>
</dbReference>
<organism evidence="1">
    <name type="scientific">Cucumis melo</name>
    <name type="common">Muskmelon</name>
    <dbReference type="NCBI Taxonomy" id="3656"/>
    <lineage>
        <taxon>Eukaryota</taxon>
        <taxon>Viridiplantae</taxon>
        <taxon>Streptophyta</taxon>
        <taxon>Embryophyta</taxon>
        <taxon>Tracheophyta</taxon>
        <taxon>Spermatophyta</taxon>
        <taxon>Magnoliopsida</taxon>
        <taxon>eudicotyledons</taxon>
        <taxon>Gunneridae</taxon>
        <taxon>Pentapetalae</taxon>
        <taxon>rosids</taxon>
        <taxon>fabids</taxon>
        <taxon>Cucurbitales</taxon>
        <taxon>Cucurbitaceae</taxon>
        <taxon>Benincaseae</taxon>
        <taxon>Cucumis</taxon>
    </lineage>
</organism>
<dbReference type="GO" id="GO:0016705">
    <property type="term" value="F:oxidoreductase activity, acting on paired donors, with incorporation or reduction of molecular oxygen"/>
    <property type="evidence" value="ECO:0007669"/>
    <property type="project" value="InterPro"/>
</dbReference>
<sequence>MEDQTIVKMDKILKSVLIDGVFVPGHTFNFKINERGDGGNSSTTDKELVTLCSEFLNGETDTTETVIEWGMAELIANE</sequence>
<dbReference type="GO" id="GO:0005506">
    <property type="term" value="F:iron ion binding"/>
    <property type="evidence" value="ECO:0007669"/>
    <property type="project" value="InterPro"/>
</dbReference>
<name>A0A9I9EI36_CUCME</name>
<dbReference type="AlphaFoldDB" id="A0A9I9EI36"/>
<dbReference type="Gene3D" id="1.10.630.10">
    <property type="entry name" value="Cytochrome P450"/>
    <property type="match status" value="1"/>
</dbReference>
<dbReference type="InterPro" id="IPR036396">
    <property type="entry name" value="Cyt_P450_sf"/>
</dbReference>